<keyword evidence="2" id="KW-1185">Reference proteome</keyword>
<name>A0ABY9J5N9_9ACTN</name>
<dbReference type="Proteomes" id="UP001235744">
    <property type="component" value="Chromosome"/>
</dbReference>
<dbReference type="RefSeq" id="WP_306068501.1">
    <property type="nucleotide sequence ID" value="NZ_CP120988.1"/>
</dbReference>
<evidence type="ECO:0000313" key="2">
    <source>
        <dbReference type="Proteomes" id="UP001235744"/>
    </source>
</evidence>
<accession>A0ABY9J5N9</accession>
<dbReference type="EMBL" id="CP120988">
    <property type="protein sequence ID" value="WLQ61467.1"/>
    <property type="molecule type" value="Genomic_DNA"/>
</dbReference>
<organism evidence="1 2">
    <name type="scientific">Streptomyces poriferorum</name>
    <dbReference type="NCBI Taxonomy" id="2798799"/>
    <lineage>
        <taxon>Bacteria</taxon>
        <taxon>Bacillati</taxon>
        <taxon>Actinomycetota</taxon>
        <taxon>Actinomycetes</taxon>
        <taxon>Kitasatosporales</taxon>
        <taxon>Streptomycetaceae</taxon>
        <taxon>Streptomyces</taxon>
    </lineage>
</organism>
<evidence type="ECO:0000313" key="1">
    <source>
        <dbReference type="EMBL" id="WLQ61467.1"/>
    </source>
</evidence>
<gene>
    <name evidence="1" type="ORF">P8A19_41425</name>
</gene>
<proteinExistence type="predicted"/>
<evidence type="ECO:0008006" key="3">
    <source>
        <dbReference type="Google" id="ProtNLM"/>
    </source>
</evidence>
<reference evidence="1 2" key="1">
    <citation type="submission" date="2023-03" db="EMBL/GenBank/DDBJ databases">
        <title>Isolation and description of six Streptomyces strains from soil environments, able to metabolize different microbial glucans.</title>
        <authorList>
            <person name="Widen T."/>
            <person name="Larsbrink J."/>
        </authorList>
    </citation>
    <scope>NUCLEOTIDE SEQUENCE [LARGE SCALE GENOMIC DNA]</scope>
    <source>
        <strain evidence="1 2">Alt2</strain>
    </source>
</reference>
<sequence length="108" mass="11846">MAPSVRERITACLDHRTATWPNIANPHLFINRRSAMETCNVGIRWIKLLLGPGVSCRSIREERILAEALASHGNAKSLHNVFGLSINASLRYTEVVGHPGFTDANPSA</sequence>
<protein>
    <recommendedName>
        <fullName evidence="3">Transposase</fullName>
    </recommendedName>
</protein>